<comment type="caution">
    <text evidence="1">The sequence shown here is derived from an EMBL/GenBank/DDBJ whole genome shotgun (WGS) entry which is preliminary data.</text>
</comment>
<accession>A0ACC0KVD6</accession>
<name>A0ACC0KVD6_CHOFU</name>
<keyword evidence="2" id="KW-1185">Reference proteome</keyword>
<dbReference type="EMBL" id="CM046102">
    <property type="protein sequence ID" value="KAI8440136.1"/>
    <property type="molecule type" value="Genomic_DNA"/>
</dbReference>
<reference evidence="1 2" key="1">
    <citation type="journal article" date="2022" name="Genome Biol. Evol.">
        <title>The Spruce Budworm Genome: Reconstructing the Evolutionary History of Antifreeze Proteins.</title>
        <authorList>
            <person name="Beliveau C."/>
            <person name="Gagne P."/>
            <person name="Picq S."/>
            <person name="Vernygora O."/>
            <person name="Keeling C.I."/>
            <person name="Pinkney K."/>
            <person name="Doucet D."/>
            <person name="Wen F."/>
            <person name="Johnston J.S."/>
            <person name="Maaroufi H."/>
            <person name="Boyle B."/>
            <person name="Laroche J."/>
            <person name="Dewar K."/>
            <person name="Juretic N."/>
            <person name="Blackburn G."/>
            <person name="Nisole A."/>
            <person name="Brunet B."/>
            <person name="Brandao M."/>
            <person name="Lumley L."/>
            <person name="Duan J."/>
            <person name="Quan G."/>
            <person name="Lucarotti C.J."/>
            <person name="Roe A.D."/>
            <person name="Sperling F.A.H."/>
            <person name="Levesque R.C."/>
            <person name="Cusson M."/>
        </authorList>
    </citation>
    <scope>NUCLEOTIDE SEQUENCE [LARGE SCALE GENOMIC DNA]</scope>
    <source>
        <strain evidence="1">Glfc:IPQL:Cfum</strain>
    </source>
</reference>
<protein>
    <submittedName>
        <fullName evidence="1">Uncharacterized protein</fullName>
    </submittedName>
</protein>
<proteinExistence type="predicted"/>
<evidence type="ECO:0000313" key="2">
    <source>
        <dbReference type="Proteomes" id="UP001064048"/>
    </source>
</evidence>
<sequence>MSSDEHQVQNIYRYYRKSYNKNRRGTQDTDFNSHEETNDVPENSPRSEAYTVDSPRCSCDLDREGDIANILHKKCPVITLAQQQLVRLLDETNRIVVDNNRHWSLGQFNSPILNCIDNYFVPDAYISIEDTYRSIA</sequence>
<gene>
    <name evidence="1" type="ORF">MSG28_001539</name>
</gene>
<organism evidence="1 2">
    <name type="scientific">Choristoneura fumiferana</name>
    <name type="common">Spruce budworm moth</name>
    <name type="synonym">Archips fumiferana</name>
    <dbReference type="NCBI Taxonomy" id="7141"/>
    <lineage>
        <taxon>Eukaryota</taxon>
        <taxon>Metazoa</taxon>
        <taxon>Ecdysozoa</taxon>
        <taxon>Arthropoda</taxon>
        <taxon>Hexapoda</taxon>
        <taxon>Insecta</taxon>
        <taxon>Pterygota</taxon>
        <taxon>Neoptera</taxon>
        <taxon>Endopterygota</taxon>
        <taxon>Lepidoptera</taxon>
        <taxon>Glossata</taxon>
        <taxon>Ditrysia</taxon>
        <taxon>Tortricoidea</taxon>
        <taxon>Tortricidae</taxon>
        <taxon>Tortricinae</taxon>
        <taxon>Choristoneura</taxon>
    </lineage>
</organism>
<evidence type="ECO:0000313" key="1">
    <source>
        <dbReference type="EMBL" id="KAI8440136.1"/>
    </source>
</evidence>
<dbReference type="Proteomes" id="UP001064048">
    <property type="component" value="Chromosome 2"/>
</dbReference>